<keyword evidence="2" id="KW-0732">Signal</keyword>
<organism evidence="3 4">
    <name type="scientific">Mythimna separata</name>
    <name type="common">Oriental armyworm</name>
    <name type="synonym">Pseudaletia separata</name>
    <dbReference type="NCBI Taxonomy" id="271217"/>
    <lineage>
        <taxon>Eukaryota</taxon>
        <taxon>Metazoa</taxon>
        <taxon>Ecdysozoa</taxon>
        <taxon>Arthropoda</taxon>
        <taxon>Hexapoda</taxon>
        <taxon>Insecta</taxon>
        <taxon>Pterygota</taxon>
        <taxon>Neoptera</taxon>
        <taxon>Endopterygota</taxon>
        <taxon>Lepidoptera</taxon>
        <taxon>Glossata</taxon>
        <taxon>Ditrysia</taxon>
        <taxon>Noctuoidea</taxon>
        <taxon>Noctuidae</taxon>
        <taxon>Noctuinae</taxon>
        <taxon>Hadenini</taxon>
        <taxon>Mythimna</taxon>
    </lineage>
</organism>
<evidence type="ECO:0000313" key="4">
    <source>
        <dbReference type="Proteomes" id="UP001231518"/>
    </source>
</evidence>
<gene>
    <name evidence="3" type="ORF">PYW07_001487</name>
</gene>
<feature type="signal peptide" evidence="2">
    <location>
        <begin position="1"/>
        <end position="22"/>
    </location>
</feature>
<dbReference type="Proteomes" id="UP001231518">
    <property type="component" value="Chromosome 11"/>
</dbReference>
<feature type="region of interest" description="Disordered" evidence="1">
    <location>
        <begin position="253"/>
        <end position="277"/>
    </location>
</feature>
<dbReference type="AlphaFoldDB" id="A0AAD8DW06"/>
<comment type="caution">
    <text evidence="3">The sequence shown here is derived from an EMBL/GenBank/DDBJ whole genome shotgun (WGS) entry which is preliminary data.</text>
</comment>
<evidence type="ECO:0000256" key="2">
    <source>
        <dbReference type="SAM" id="SignalP"/>
    </source>
</evidence>
<name>A0AAD8DW06_MYTSE</name>
<dbReference type="EMBL" id="JARGEI010000008">
    <property type="protein sequence ID" value="KAJ8727368.1"/>
    <property type="molecule type" value="Genomic_DNA"/>
</dbReference>
<reference evidence="3" key="1">
    <citation type="submission" date="2023-03" db="EMBL/GenBank/DDBJ databases">
        <title>Chromosome-level genomes of two armyworms, Mythimna separata and Mythimna loreyi, provide insights into the biosynthesis and reception of sex pheromones.</title>
        <authorList>
            <person name="Zhao H."/>
        </authorList>
    </citation>
    <scope>NUCLEOTIDE SEQUENCE</scope>
    <source>
        <strain evidence="3">BeijingLab</strain>
        <tissue evidence="3">Pupa</tissue>
    </source>
</reference>
<sequence length="277" mass="30135">MFVGIDLVPLWICVACLGSLQAAPVPAQGPLYLDMAADIRMSSQQPEGLAEAQAAREIKRYDSYKIYCEAITSVVSKASAGIQNRDRLIAQASAFIYPASSKTSEHNEEAQENNDPKLEDVNIKESVMYTLFRAANAITGGVTILKGQLIRGSGALAVELGKVIAVEDDAADSPDNKLVSSTKLWNKNPNPTAVSGPPWKSHQEYKRSGTPPATLYFTTPFTSTDHAMHRYPSQLDEIIENEIEPSAKAEDIMNISDDSNDGNNYETGSDEDSYLLT</sequence>
<feature type="compositionally biased region" description="Polar residues" evidence="1">
    <location>
        <begin position="181"/>
        <end position="193"/>
    </location>
</feature>
<proteinExistence type="predicted"/>
<feature type="compositionally biased region" description="Acidic residues" evidence="1">
    <location>
        <begin position="268"/>
        <end position="277"/>
    </location>
</feature>
<accession>A0AAD8DW06</accession>
<feature type="region of interest" description="Disordered" evidence="1">
    <location>
        <begin position="181"/>
        <end position="211"/>
    </location>
</feature>
<evidence type="ECO:0000313" key="3">
    <source>
        <dbReference type="EMBL" id="KAJ8727368.1"/>
    </source>
</evidence>
<keyword evidence="4" id="KW-1185">Reference proteome</keyword>
<feature type="chain" id="PRO_5042020279" evidence="2">
    <location>
        <begin position="23"/>
        <end position="277"/>
    </location>
</feature>
<protein>
    <submittedName>
        <fullName evidence="3">Uncharacterized protein</fullName>
    </submittedName>
</protein>
<evidence type="ECO:0000256" key="1">
    <source>
        <dbReference type="SAM" id="MobiDB-lite"/>
    </source>
</evidence>